<feature type="domain" description="NAD-dependent epimerase/dehydratase" evidence="3">
    <location>
        <begin position="4"/>
        <end position="192"/>
    </location>
</feature>
<evidence type="ECO:0000256" key="1">
    <source>
        <dbReference type="ARBA" id="ARBA00022857"/>
    </source>
</evidence>
<evidence type="ECO:0000256" key="2">
    <source>
        <dbReference type="ARBA" id="ARBA00023277"/>
    </source>
</evidence>
<dbReference type="AlphaFoldDB" id="A0A4Z1NZP0"/>
<dbReference type="Proteomes" id="UP000298493">
    <property type="component" value="Unassembled WGS sequence"/>
</dbReference>
<comment type="caution">
    <text evidence="4">The sequence shown here is derived from an EMBL/GenBank/DDBJ whole genome shotgun (WGS) entry which is preliminary data.</text>
</comment>
<dbReference type="Pfam" id="PF01370">
    <property type="entry name" value="Epimerase"/>
    <property type="match status" value="1"/>
</dbReference>
<sequence>MSSILITGAGGFIGTSLTTALLSSNSDLTLTVTDISAPPTPSPRVTSIASNLTDASSVQSLLSTSYDTVYLLHGIMSSGSEANLPLSTHVNIDSFRLILQTLIIDYPGTKVIFPSSLAVYGPCSNTDGLVCETTCALPQSSYGTQKLVIETLINDYSRRGLIDGRIARLPTVIVRPGAPTAAASSFASGIVREPLQGIKSSLPVSEDLEMWVCSPQTVVANLMKLRQIPSEKFAGFFSRVVCLPGQVVSVGQILTELEAVGGREARNLVVKEADEAVETIVKSWPSRFDVQRAEFLGLQPDVPLREVVQSFARSLKE</sequence>
<evidence type="ECO:0000313" key="4">
    <source>
        <dbReference type="EMBL" id="TID20745.1"/>
    </source>
</evidence>
<protein>
    <submittedName>
        <fullName evidence="4">NAD(P)-binding protein</fullName>
    </submittedName>
</protein>
<dbReference type="Gene3D" id="3.40.50.720">
    <property type="entry name" value="NAD(P)-binding Rossmann-like Domain"/>
    <property type="match status" value="1"/>
</dbReference>
<dbReference type="InterPro" id="IPR036291">
    <property type="entry name" value="NAD(P)-bd_dom_sf"/>
</dbReference>
<organism evidence="4 5">
    <name type="scientific">Venturia nashicola</name>
    <dbReference type="NCBI Taxonomy" id="86259"/>
    <lineage>
        <taxon>Eukaryota</taxon>
        <taxon>Fungi</taxon>
        <taxon>Dikarya</taxon>
        <taxon>Ascomycota</taxon>
        <taxon>Pezizomycotina</taxon>
        <taxon>Dothideomycetes</taxon>
        <taxon>Pleosporomycetidae</taxon>
        <taxon>Venturiales</taxon>
        <taxon>Venturiaceae</taxon>
        <taxon>Venturia</taxon>
    </lineage>
</organism>
<dbReference type="SUPFAM" id="SSF51735">
    <property type="entry name" value="NAD(P)-binding Rossmann-fold domains"/>
    <property type="match status" value="1"/>
</dbReference>
<name>A0A4Z1NZP0_9PEZI</name>
<reference evidence="4 5" key="1">
    <citation type="submission" date="2019-04" db="EMBL/GenBank/DDBJ databases">
        <title>High contiguity whole genome sequence and gene annotation resource for two Venturia nashicola isolates.</title>
        <authorList>
            <person name="Prokchorchik M."/>
            <person name="Won K."/>
            <person name="Lee Y."/>
            <person name="Choi E.D."/>
            <person name="Segonzac C."/>
            <person name="Sohn K.H."/>
        </authorList>
    </citation>
    <scope>NUCLEOTIDE SEQUENCE [LARGE SCALE GENOMIC DNA]</scope>
    <source>
        <strain evidence="4 5">PRI2</strain>
    </source>
</reference>
<keyword evidence="2" id="KW-0119">Carbohydrate metabolism</keyword>
<keyword evidence="1" id="KW-0521">NADP</keyword>
<dbReference type="InterPro" id="IPR001509">
    <property type="entry name" value="Epimerase_deHydtase"/>
</dbReference>
<gene>
    <name evidence="4" type="ORF">E6O75_ATG05509</name>
</gene>
<dbReference type="STRING" id="86259.A0A4Z1NZP0"/>
<dbReference type="PANTHER" id="PTHR43103">
    <property type="entry name" value="NUCLEOSIDE-DIPHOSPHATE-SUGAR EPIMERASE"/>
    <property type="match status" value="1"/>
</dbReference>
<dbReference type="EMBL" id="SNSC02000010">
    <property type="protein sequence ID" value="TID20745.1"/>
    <property type="molecule type" value="Genomic_DNA"/>
</dbReference>
<proteinExistence type="predicted"/>
<dbReference type="PANTHER" id="PTHR43103:SF3">
    <property type="entry name" value="ADP-L-GLYCERO-D-MANNO-HEPTOSE-6-EPIMERASE"/>
    <property type="match status" value="1"/>
</dbReference>
<dbReference type="Gene3D" id="3.90.25.10">
    <property type="entry name" value="UDP-galactose 4-epimerase, domain 1"/>
    <property type="match status" value="1"/>
</dbReference>
<evidence type="ECO:0000259" key="3">
    <source>
        <dbReference type="Pfam" id="PF01370"/>
    </source>
</evidence>
<accession>A0A4Z1NZP0</accession>
<evidence type="ECO:0000313" key="5">
    <source>
        <dbReference type="Proteomes" id="UP000298493"/>
    </source>
</evidence>
<keyword evidence="5" id="KW-1185">Reference proteome</keyword>